<evidence type="ECO:0008006" key="5">
    <source>
        <dbReference type="Google" id="ProtNLM"/>
    </source>
</evidence>
<organism evidence="3 4">
    <name type="scientific">Hohaiivirga grylli</name>
    <dbReference type="NCBI Taxonomy" id="3133970"/>
    <lineage>
        <taxon>Bacteria</taxon>
        <taxon>Pseudomonadati</taxon>
        <taxon>Pseudomonadota</taxon>
        <taxon>Alphaproteobacteria</taxon>
        <taxon>Hyphomicrobiales</taxon>
        <taxon>Methylobacteriaceae</taxon>
        <taxon>Hohaiivirga</taxon>
    </lineage>
</organism>
<evidence type="ECO:0000313" key="4">
    <source>
        <dbReference type="Proteomes" id="UP001418637"/>
    </source>
</evidence>
<comment type="caution">
    <text evidence="3">The sequence shown here is derived from an EMBL/GenBank/DDBJ whole genome shotgun (WGS) entry which is preliminary data.</text>
</comment>
<evidence type="ECO:0000256" key="1">
    <source>
        <dbReference type="SAM" id="MobiDB-lite"/>
    </source>
</evidence>
<feature type="signal peptide" evidence="2">
    <location>
        <begin position="1"/>
        <end position="29"/>
    </location>
</feature>
<reference evidence="3 4" key="1">
    <citation type="submission" date="2024-04" db="EMBL/GenBank/DDBJ databases">
        <title>A novel species isolated from cricket.</title>
        <authorList>
            <person name="Wang H.-C."/>
        </authorList>
    </citation>
    <scope>NUCLEOTIDE SEQUENCE [LARGE SCALE GENOMIC DNA]</scope>
    <source>
        <strain evidence="3 4">WL0021</strain>
    </source>
</reference>
<gene>
    <name evidence="3" type="ORF">WJT86_00755</name>
</gene>
<feature type="compositionally biased region" description="Low complexity" evidence="1">
    <location>
        <begin position="66"/>
        <end position="75"/>
    </location>
</feature>
<feature type="region of interest" description="Disordered" evidence="1">
    <location>
        <begin position="66"/>
        <end position="100"/>
    </location>
</feature>
<dbReference type="RefSeq" id="WP_346335584.1">
    <property type="nucleotide sequence ID" value="NZ_JBBYXI010000001.1"/>
</dbReference>
<dbReference type="Proteomes" id="UP001418637">
    <property type="component" value="Unassembled WGS sequence"/>
</dbReference>
<dbReference type="EMBL" id="JBBYXI010000001">
    <property type="protein sequence ID" value="MEN3929586.1"/>
    <property type="molecule type" value="Genomic_DNA"/>
</dbReference>
<keyword evidence="4" id="KW-1185">Reference proteome</keyword>
<evidence type="ECO:0000256" key="2">
    <source>
        <dbReference type="SAM" id="SignalP"/>
    </source>
</evidence>
<feature type="chain" id="PRO_5046513580" description="Antifreeze protein" evidence="2">
    <location>
        <begin position="30"/>
        <end position="161"/>
    </location>
</feature>
<keyword evidence="2" id="KW-0732">Signal</keyword>
<sequence>MSKYLVLTSAAACTLSALFMLGQVQPAQALTMKECSAKYQAAKDSGKLGTMKWNDFRAKECATDSTAATPAATDTRTTKTKAAAREDVEPPAPTKASPRGMTFPKAVSAKYASETAGKGRMHTCLDAYNDAKAKNTLNGMKWIEKGGGYYSFCNASLKGSN</sequence>
<proteinExistence type="predicted"/>
<accession>A0ABV0BHI5</accession>
<protein>
    <recommendedName>
        <fullName evidence="5">Antifreeze protein</fullName>
    </recommendedName>
</protein>
<evidence type="ECO:0000313" key="3">
    <source>
        <dbReference type="EMBL" id="MEN3929586.1"/>
    </source>
</evidence>
<name>A0ABV0BHI5_9HYPH</name>